<reference evidence="1" key="1">
    <citation type="journal article" date="2014" name="Front. Microbiol.">
        <title>High frequency of phylogenetically diverse reductive dehalogenase-homologous genes in deep subseafloor sedimentary metagenomes.</title>
        <authorList>
            <person name="Kawai M."/>
            <person name="Futagami T."/>
            <person name="Toyoda A."/>
            <person name="Takaki Y."/>
            <person name="Nishi S."/>
            <person name="Hori S."/>
            <person name="Arai W."/>
            <person name="Tsubouchi T."/>
            <person name="Morono Y."/>
            <person name="Uchiyama I."/>
            <person name="Ito T."/>
            <person name="Fujiyama A."/>
            <person name="Inagaki F."/>
            <person name="Takami H."/>
        </authorList>
    </citation>
    <scope>NUCLEOTIDE SEQUENCE</scope>
    <source>
        <strain evidence="1">Expedition CK06-06</strain>
    </source>
</reference>
<protein>
    <submittedName>
        <fullName evidence="1">Uncharacterized protein</fullName>
    </submittedName>
</protein>
<accession>X1F9S8</accession>
<sequence>MKKKKGVNPSYAPVILSLKAYERIVGYAIRYANNDMNPGNWREVYG</sequence>
<comment type="caution">
    <text evidence="1">The sequence shown here is derived from an EMBL/GenBank/DDBJ whole genome shotgun (WGS) entry which is preliminary data.</text>
</comment>
<gene>
    <name evidence="1" type="ORF">S03H2_11382</name>
</gene>
<organism evidence="1">
    <name type="scientific">marine sediment metagenome</name>
    <dbReference type="NCBI Taxonomy" id="412755"/>
    <lineage>
        <taxon>unclassified sequences</taxon>
        <taxon>metagenomes</taxon>
        <taxon>ecological metagenomes</taxon>
    </lineage>
</organism>
<dbReference type="EMBL" id="BARU01005815">
    <property type="protein sequence ID" value="GAH41727.1"/>
    <property type="molecule type" value="Genomic_DNA"/>
</dbReference>
<feature type="non-terminal residue" evidence="1">
    <location>
        <position position="46"/>
    </location>
</feature>
<name>X1F9S8_9ZZZZ</name>
<proteinExistence type="predicted"/>
<dbReference type="AlphaFoldDB" id="X1F9S8"/>
<evidence type="ECO:0000313" key="1">
    <source>
        <dbReference type="EMBL" id="GAH41727.1"/>
    </source>
</evidence>